<sequence length="130" mass="14167">MAGLHLLPVAVVLLLLLAAAVAEGDIKISVRFPSAEDSEWLDRWAAKYSDSGSEHGGFEVTPATDEESAYLNRMVANAKTGYDGHMEFDDNDRPRLVVDALHHSTTAGSSEVDDDDDLWSQAKKAHVEDL</sequence>
<evidence type="ECO:0008006" key="4">
    <source>
        <dbReference type="Google" id="ProtNLM"/>
    </source>
</evidence>
<evidence type="ECO:0000313" key="3">
    <source>
        <dbReference type="Proteomes" id="UP000324897"/>
    </source>
</evidence>
<accession>A0A5J9WYB8</accession>
<evidence type="ECO:0000313" key="2">
    <source>
        <dbReference type="EMBL" id="TVU51694.1"/>
    </source>
</evidence>
<dbReference type="AlphaFoldDB" id="A0A5J9WYB8"/>
<protein>
    <recommendedName>
        <fullName evidence="4">Cathepsin propeptide inhibitor domain-containing protein</fullName>
    </recommendedName>
</protein>
<feature type="chain" id="PRO_5023875373" description="Cathepsin propeptide inhibitor domain-containing protein" evidence="1">
    <location>
        <begin position="23"/>
        <end position="130"/>
    </location>
</feature>
<keyword evidence="3" id="KW-1185">Reference proteome</keyword>
<dbReference type="Proteomes" id="UP000324897">
    <property type="component" value="Chromosome 6"/>
</dbReference>
<organism evidence="2 3">
    <name type="scientific">Eragrostis curvula</name>
    <name type="common">weeping love grass</name>
    <dbReference type="NCBI Taxonomy" id="38414"/>
    <lineage>
        <taxon>Eukaryota</taxon>
        <taxon>Viridiplantae</taxon>
        <taxon>Streptophyta</taxon>
        <taxon>Embryophyta</taxon>
        <taxon>Tracheophyta</taxon>
        <taxon>Spermatophyta</taxon>
        <taxon>Magnoliopsida</taxon>
        <taxon>Liliopsida</taxon>
        <taxon>Poales</taxon>
        <taxon>Poaceae</taxon>
        <taxon>PACMAD clade</taxon>
        <taxon>Chloridoideae</taxon>
        <taxon>Eragrostideae</taxon>
        <taxon>Eragrostidinae</taxon>
        <taxon>Eragrostis</taxon>
    </lineage>
</organism>
<evidence type="ECO:0000256" key="1">
    <source>
        <dbReference type="SAM" id="SignalP"/>
    </source>
</evidence>
<dbReference type="Gramene" id="TVU51694">
    <property type="protein sequence ID" value="TVU51694"/>
    <property type="gene ID" value="EJB05_03135"/>
</dbReference>
<feature type="signal peptide" evidence="1">
    <location>
        <begin position="1"/>
        <end position="22"/>
    </location>
</feature>
<dbReference type="EMBL" id="RWGY01000002">
    <property type="protein sequence ID" value="TVU51694.1"/>
    <property type="molecule type" value="Genomic_DNA"/>
</dbReference>
<comment type="caution">
    <text evidence="2">The sequence shown here is derived from an EMBL/GenBank/DDBJ whole genome shotgun (WGS) entry which is preliminary data.</text>
</comment>
<proteinExistence type="predicted"/>
<name>A0A5J9WYB8_9POAL</name>
<reference evidence="2 3" key="1">
    <citation type="journal article" date="2019" name="Sci. Rep.">
        <title>A high-quality genome of Eragrostis curvula grass provides insights into Poaceae evolution and supports new strategies to enhance forage quality.</title>
        <authorList>
            <person name="Carballo J."/>
            <person name="Santos B.A.C.M."/>
            <person name="Zappacosta D."/>
            <person name="Garbus I."/>
            <person name="Selva J.P."/>
            <person name="Gallo C.A."/>
            <person name="Diaz A."/>
            <person name="Albertini E."/>
            <person name="Caccamo M."/>
            <person name="Echenique V."/>
        </authorList>
    </citation>
    <scope>NUCLEOTIDE SEQUENCE [LARGE SCALE GENOMIC DNA]</scope>
    <source>
        <strain evidence="3">cv. Victoria</strain>
        <tissue evidence="2">Leaf</tissue>
    </source>
</reference>
<gene>
    <name evidence="2" type="ORF">EJB05_03135</name>
</gene>
<dbReference type="OrthoDB" id="624824at2759"/>
<keyword evidence="1" id="KW-0732">Signal</keyword>